<evidence type="ECO:0000313" key="1">
    <source>
        <dbReference type="EMBL" id="TGD80291.1"/>
    </source>
</evidence>
<organism evidence="1 2">
    <name type="scientific">Hymenobacter wooponensis</name>
    <dbReference type="NCBI Taxonomy" id="1525360"/>
    <lineage>
        <taxon>Bacteria</taxon>
        <taxon>Pseudomonadati</taxon>
        <taxon>Bacteroidota</taxon>
        <taxon>Cytophagia</taxon>
        <taxon>Cytophagales</taxon>
        <taxon>Hymenobacteraceae</taxon>
        <taxon>Hymenobacter</taxon>
    </lineage>
</organism>
<sequence length="61" mass="6966">MLHETLDLAYLLQIEIEALTTRFDEAKTEEDRSWLKFKLAKIKAELSNVQASRASQQNTGA</sequence>
<accession>A0A4Z0ML55</accession>
<evidence type="ECO:0000313" key="2">
    <source>
        <dbReference type="Proteomes" id="UP000298284"/>
    </source>
</evidence>
<proteinExistence type="predicted"/>
<dbReference type="EMBL" id="SRKZ01000003">
    <property type="protein sequence ID" value="TGD80291.1"/>
    <property type="molecule type" value="Genomic_DNA"/>
</dbReference>
<gene>
    <name evidence="1" type="ORF">EU557_10630</name>
</gene>
<dbReference type="AlphaFoldDB" id="A0A4Z0ML55"/>
<dbReference type="RefSeq" id="WP_135530446.1">
    <property type="nucleotide sequence ID" value="NZ_SRKZ01000003.1"/>
</dbReference>
<protein>
    <submittedName>
        <fullName evidence="1">Uncharacterized protein</fullName>
    </submittedName>
</protein>
<comment type="caution">
    <text evidence="1">The sequence shown here is derived from an EMBL/GenBank/DDBJ whole genome shotgun (WGS) entry which is preliminary data.</text>
</comment>
<keyword evidence="2" id="KW-1185">Reference proteome</keyword>
<reference evidence="1 2" key="1">
    <citation type="submission" date="2019-04" db="EMBL/GenBank/DDBJ databases">
        <authorList>
            <person name="Feng G."/>
            <person name="Zhang J."/>
            <person name="Zhu H."/>
        </authorList>
    </citation>
    <scope>NUCLEOTIDE SEQUENCE [LARGE SCALE GENOMIC DNA]</scope>
    <source>
        <strain evidence="1 2">JCM 19491</strain>
    </source>
</reference>
<dbReference type="Proteomes" id="UP000298284">
    <property type="component" value="Unassembled WGS sequence"/>
</dbReference>
<name>A0A4Z0ML55_9BACT</name>